<sequence length="92" mass="10292">MQEKRSVGSDSGSSWMAEQERGAEGCQDQNVGWCGPGTREDGEKTPSGEEWEGRLHLREDVKLEHQEVVQHADRYVPLTKPKGNVDGGRRDN</sequence>
<organism evidence="2 3">
    <name type="scientific">Pleurodeles waltl</name>
    <name type="common">Iberian ribbed newt</name>
    <dbReference type="NCBI Taxonomy" id="8319"/>
    <lineage>
        <taxon>Eukaryota</taxon>
        <taxon>Metazoa</taxon>
        <taxon>Chordata</taxon>
        <taxon>Craniata</taxon>
        <taxon>Vertebrata</taxon>
        <taxon>Euteleostomi</taxon>
        <taxon>Amphibia</taxon>
        <taxon>Batrachia</taxon>
        <taxon>Caudata</taxon>
        <taxon>Salamandroidea</taxon>
        <taxon>Salamandridae</taxon>
        <taxon>Pleurodelinae</taxon>
        <taxon>Pleurodeles</taxon>
    </lineage>
</organism>
<reference evidence="2" key="1">
    <citation type="journal article" date="2022" name="bioRxiv">
        <title>Sequencing and chromosome-scale assembly of the giantPleurodeles waltlgenome.</title>
        <authorList>
            <person name="Brown T."/>
            <person name="Elewa A."/>
            <person name="Iarovenko S."/>
            <person name="Subramanian E."/>
            <person name="Araus A.J."/>
            <person name="Petzold A."/>
            <person name="Susuki M."/>
            <person name="Suzuki K.-i.T."/>
            <person name="Hayashi T."/>
            <person name="Toyoda A."/>
            <person name="Oliveira C."/>
            <person name="Osipova E."/>
            <person name="Leigh N.D."/>
            <person name="Simon A."/>
            <person name="Yun M.H."/>
        </authorList>
    </citation>
    <scope>NUCLEOTIDE SEQUENCE</scope>
    <source>
        <strain evidence="2">20211129_DDA</strain>
        <tissue evidence="2">Liver</tissue>
    </source>
</reference>
<evidence type="ECO:0000313" key="3">
    <source>
        <dbReference type="Proteomes" id="UP001066276"/>
    </source>
</evidence>
<keyword evidence="3" id="KW-1185">Reference proteome</keyword>
<evidence type="ECO:0000256" key="1">
    <source>
        <dbReference type="SAM" id="MobiDB-lite"/>
    </source>
</evidence>
<gene>
    <name evidence="2" type="ORF">NDU88_003406</name>
</gene>
<evidence type="ECO:0000313" key="2">
    <source>
        <dbReference type="EMBL" id="KAJ1150616.1"/>
    </source>
</evidence>
<feature type="region of interest" description="Disordered" evidence="1">
    <location>
        <begin position="1"/>
        <end position="53"/>
    </location>
</feature>
<comment type="caution">
    <text evidence="2">The sequence shown here is derived from an EMBL/GenBank/DDBJ whole genome shotgun (WGS) entry which is preliminary data.</text>
</comment>
<name>A0AAV7RDU1_PLEWA</name>
<dbReference type="AlphaFoldDB" id="A0AAV7RDU1"/>
<accession>A0AAV7RDU1</accession>
<feature type="compositionally biased region" description="Basic and acidic residues" evidence="1">
    <location>
        <begin position="38"/>
        <end position="53"/>
    </location>
</feature>
<dbReference type="Proteomes" id="UP001066276">
    <property type="component" value="Chromosome 5"/>
</dbReference>
<dbReference type="EMBL" id="JANPWB010000009">
    <property type="protein sequence ID" value="KAJ1150616.1"/>
    <property type="molecule type" value="Genomic_DNA"/>
</dbReference>
<protein>
    <submittedName>
        <fullName evidence="2">Uncharacterized protein</fullName>
    </submittedName>
</protein>
<proteinExistence type="predicted"/>